<evidence type="ECO:0000313" key="7">
    <source>
        <dbReference type="Proteomes" id="UP001596058"/>
    </source>
</evidence>
<organism evidence="6 7">
    <name type="scientific">Nonomuraea insulae</name>
    <dbReference type="NCBI Taxonomy" id="1616787"/>
    <lineage>
        <taxon>Bacteria</taxon>
        <taxon>Bacillati</taxon>
        <taxon>Actinomycetota</taxon>
        <taxon>Actinomycetes</taxon>
        <taxon>Streptosporangiales</taxon>
        <taxon>Streptosporangiaceae</taxon>
        <taxon>Nonomuraea</taxon>
    </lineage>
</organism>
<evidence type="ECO:0000313" key="6">
    <source>
        <dbReference type="EMBL" id="MFC5833476.1"/>
    </source>
</evidence>
<keyword evidence="1" id="KW-0805">Transcription regulation</keyword>
<keyword evidence="7" id="KW-1185">Reference proteome</keyword>
<evidence type="ECO:0000259" key="5">
    <source>
        <dbReference type="PROSITE" id="PS50977"/>
    </source>
</evidence>
<dbReference type="InterPro" id="IPR009057">
    <property type="entry name" value="Homeodomain-like_sf"/>
</dbReference>
<dbReference type="EMBL" id="JBHSPA010000094">
    <property type="protein sequence ID" value="MFC5833476.1"/>
    <property type="molecule type" value="Genomic_DNA"/>
</dbReference>
<dbReference type="RefSeq" id="WP_379522902.1">
    <property type="nucleotide sequence ID" value="NZ_JBHSPA010000094.1"/>
</dbReference>
<dbReference type="SUPFAM" id="SSF48498">
    <property type="entry name" value="Tetracyclin repressor-like, C-terminal domain"/>
    <property type="match status" value="1"/>
</dbReference>
<dbReference type="Proteomes" id="UP001596058">
    <property type="component" value="Unassembled WGS sequence"/>
</dbReference>
<gene>
    <name evidence="6" type="ORF">ACFPZ3_57340</name>
</gene>
<dbReference type="InterPro" id="IPR001647">
    <property type="entry name" value="HTH_TetR"/>
</dbReference>
<dbReference type="PANTHER" id="PTHR30055:SF234">
    <property type="entry name" value="HTH-TYPE TRANSCRIPTIONAL REGULATOR BETI"/>
    <property type="match status" value="1"/>
</dbReference>
<evidence type="ECO:0000256" key="1">
    <source>
        <dbReference type="ARBA" id="ARBA00023015"/>
    </source>
</evidence>
<keyword evidence="3" id="KW-0804">Transcription</keyword>
<evidence type="ECO:0000256" key="3">
    <source>
        <dbReference type="ARBA" id="ARBA00023163"/>
    </source>
</evidence>
<accession>A0ABW1D6S7</accession>
<dbReference type="Pfam" id="PF13305">
    <property type="entry name" value="TetR_C_33"/>
    <property type="match status" value="1"/>
</dbReference>
<dbReference type="PANTHER" id="PTHR30055">
    <property type="entry name" value="HTH-TYPE TRANSCRIPTIONAL REGULATOR RUTR"/>
    <property type="match status" value="1"/>
</dbReference>
<dbReference type="PROSITE" id="PS50977">
    <property type="entry name" value="HTH_TETR_2"/>
    <property type="match status" value="1"/>
</dbReference>
<feature type="DNA-binding region" description="H-T-H motif" evidence="4">
    <location>
        <begin position="38"/>
        <end position="57"/>
    </location>
</feature>
<sequence>MPAERRRSPRGQGDQLRREILDAVNRLLITWGSAEKLTIRAVAKEVGVAAPSIYLHFSDKLELVWSALADKYDDLAAQMAAADANAGDADPRERLRAQARAYCQFALDNPGHYRLMFEVRQPPAEMSRIGLHPARRVSGRFRAGFTRCQEAGEMLSLPVEQAALTLWAGLHGLVALNHSLFLEASVADLTLNVADGLVASLVAGPDGAAHLRPVATDTVRQIRALMAEDDSEAGQ</sequence>
<protein>
    <submittedName>
        <fullName evidence="6">TetR/AcrR family transcriptional regulator</fullName>
    </submittedName>
</protein>
<dbReference type="Gene3D" id="1.10.357.10">
    <property type="entry name" value="Tetracycline Repressor, domain 2"/>
    <property type="match status" value="1"/>
</dbReference>
<keyword evidence="2 4" id="KW-0238">DNA-binding</keyword>
<proteinExistence type="predicted"/>
<dbReference type="InterPro" id="IPR025996">
    <property type="entry name" value="MT1864/Rv1816-like_C"/>
</dbReference>
<dbReference type="InterPro" id="IPR036271">
    <property type="entry name" value="Tet_transcr_reg_TetR-rel_C_sf"/>
</dbReference>
<comment type="caution">
    <text evidence="6">The sequence shown here is derived from an EMBL/GenBank/DDBJ whole genome shotgun (WGS) entry which is preliminary data.</text>
</comment>
<feature type="domain" description="HTH tetR-type" evidence="5">
    <location>
        <begin position="14"/>
        <end position="75"/>
    </location>
</feature>
<dbReference type="InterPro" id="IPR050109">
    <property type="entry name" value="HTH-type_TetR-like_transc_reg"/>
</dbReference>
<dbReference type="SUPFAM" id="SSF46689">
    <property type="entry name" value="Homeodomain-like"/>
    <property type="match status" value="1"/>
</dbReference>
<reference evidence="7" key="1">
    <citation type="journal article" date="2019" name="Int. J. Syst. Evol. Microbiol.">
        <title>The Global Catalogue of Microorganisms (GCM) 10K type strain sequencing project: providing services to taxonomists for standard genome sequencing and annotation.</title>
        <authorList>
            <consortium name="The Broad Institute Genomics Platform"/>
            <consortium name="The Broad Institute Genome Sequencing Center for Infectious Disease"/>
            <person name="Wu L."/>
            <person name="Ma J."/>
        </authorList>
    </citation>
    <scope>NUCLEOTIDE SEQUENCE [LARGE SCALE GENOMIC DNA]</scope>
    <source>
        <strain evidence="7">CCUG 53903</strain>
    </source>
</reference>
<evidence type="ECO:0000256" key="4">
    <source>
        <dbReference type="PROSITE-ProRule" id="PRU00335"/>
    </source>
</evidence>
<name>A0ABW1D6S7_9ACTN</name>
<evidence type="ECO:0000256" key="2">
    <source>
        <dbReference type="ARBA" id="ARBA00023125"/>
    </source>
</evidence>
<dbReference type="Pfam" id="PF00440">
    <property type="entry name" value="TetR_N"/>
    <property type="match status" value="1"/>
</dbReference>